<dbReference type="PANTHER" id="PTHR34580:SF1">
    <property type="entry name" value="PROTEIN PAFC"/>
    <property type="match status" value="1"/>
</dbReference>
<dbReference type="PANTHER" id="PTHR34580">
    <property type="match status" value="1"/>
</dbReference>
<feature type="domain" description="WCX" evidence="3">
    <location>
        <begin position="270"/>
        <end position="331"/>
    </location>
</feature>
<dbReference type="InterPro" id="IPR057727">
    <property type="entry name" value="WCX_dom"/>
</dbReference>
<evidence type="ECO:0000313" key="4">
    <source>
        <dbReference type="EMBL" id="NEX22227.1"/>
    </source>
</evidence>
<dbReference type="InterPro" id="IPR026881">
    <property type="entry name" value="WYL_dom"/>
</dbReference>
<organism evidence="4 5">
    <name type="scientific">Thiorhodococcus mannitoliphagus</name>
    <dbReference type="NCBI Taxonomy" id="329406"/>
    <lineage>
        <taxon>Bacteria</taxon>
        <taxon>Pseudomonadati</taxon>
        <taxon>Pseudomonadota</taxon>
        <taxon>Gammaproteobacteria</taxon>
        <taxon>Chromatiales</taxon>
        <taxon>Chromatiaceae</taxon>
        <taxon>Thiorhodococcus</taxon>
    </lineage>
</organism>
<evidence type="ECO:0000259" key="3">
    <source>
        <dbReference type="Pfam" id="PF25583"/>
    </source>
</evidence>
<dbReference type="AlphaFoldDB" id="A0A6P1DV56"/>
<dbReference type="InterPro" id="IPR051534">
    <property type="entry name" value="CBASS_pafABC_assoc_protein"/>
</dbReference>
<evidence type="ECO:0000313" key="5">
    <source>
        <dbReference type="Proteomes" id="UP000471640"/>
    </source>
</evidence>
<name>A0A6P1DV56_9GAMM</name>
<reference evidence="5" key="1">
    <citation type="journal article" date="2020" name="Microbiol. Resour. Announc.">
        <title>Draft Genome Sequences of Thiorhodococcus mannitoliphagus and Thiorhodococcus minor, Purple Sulfur Photosynthetic Bacteria in the Gammaproteobacterial Family Chromatiaceae.</title>
        <authorList>
            <person name="Aviles F.A."/>
            <person name="Meyer T.E."/>
            <person name="Kyndt J.A."/>
        </authorList>
    </citation>
    <scope>NUCLEOTIDE SEQUENCE [LARGE SCALE GENOMIC DNA]</scope>
    <source>
        <strain evidence="5">DSM 18266</strain>
    </source>
</reference>
<accession>A0A6P1DV56</accession>
<reference evidence="4 5" key="2">
    <citation type="submission" date="2020-02" db="EMBL/GenBank/DDBJ databases">
        <title>Genome sequences of Thiorhodococcus mannitoliphagus and Thiorhodococcus minor, purple sulfur photosynthetic bacteria in the gammaproteobacterial family, Chromatiaceae.</title>
        <authorList>
            <person name="Aviles F.A."/>
            <person name="Meyer T.E."/>
            <person name="Kyndt J.A."/>
        </authorList>
    </citation>
    <scope>NUCLEOTIDE SEQUENCE [LARGE SCALE GENOMIC DNA]</scope>
    <source>
        <strain evidence="4 5">DSM 18266</strain>
    </source>
</reference>
<gene>
    <name evidence="4" type="ORF">G3480_18275</name>
</gene>
<dbReference type="Proteomes" id="UP000471640">
    <property type="component" value="Unassembled WGS sequence"/>
</dbReference>
<proteinExistence type="predicted"/>
<dbReference type="EMBL" id="JAAIJR010000089">
    <property type="protein sequence ID" value="NEX22227.1"/>
    <property type="molecule type" value="Genomic_DNA"/>
</dbReference>
<dbReference type="Pfam" id="PF25583">
    <property type="entry name" value="WCX"/>
    <property type="match status" value="1"/>
</dbReference>
<evidence type="ECO:0000259" key="2">
    <source>
        <dbReference type="Pfam" id="PF13280"/>
    </source>
</evidence>
<feature type="domain" description="WYL" evidence="2">
    <location>
        <begin position="153"/>
        <end position="221"/>
    </location>
</feature>
<comment type="caution">
    <text evidence="4">The sequence shown here is derived from an EMBL/GenBank/DDBJ whole genome shotgun (WGS) entry which is preliminary data.</text>
</comment>
<dbReference type="Pfam" id="PF13280">
    <property type="entry name" value="WYL"/>
    <property type="match status" value="1"/>
</dbReference>
<dbReference type="PROSITE" id="PS52050">
    <property type="entry name" value="WYL"/>
    <property type="match status" value="1"/>
</dbReference>
<sequence length="369" mass="40622">MDAILHKRYERLKRIEGVLPPVGAAEADCRDPQWLLQRLGDAYGDADPKAQLRALQRDLRDLVKQGRIAAVNPRGKPLRYRRHKEDLKEDAAIWSHTLQQIRDLVGGVAKARQLDRLWQQLPTNDEVPLLDGDRLRIVPDSLRLRPPAANPDALTAVIAALAQGCALEVKYENAEGERKGARIHPQAVVQRGPIPYLFALKNDEDAPVRLYALHRMIKATVLPEVPARKAQGFNLDQAIAEGRVDFGQGTMIALELRVRGYLTTILLDCPLSDDQEEADEPEGSDFALRVTATVPSTGQLLRWLLGAGDNLEVVAPADLRHTVAVQAAKMAGLYDVEGVCAEAANSAQRDSCRGTTAVTENGEMSLRQT</sequence>
<evidence type="ECO:0000256" key="1">
    <source>
        <dbReference type="SAM" id="MobiDB-lite"/>
    </source>
</evidence>
<keyword evidence="5" id="KW-1185">Reference proteome</keyword>
<feature type="compositionally biased region" description="Polar residues" evidence="1">
    <location>
        <begin position="350"/>
        <end position="359"/>
    </location>
</feature>
<feature type="region of interest" description="Disordered" evidence="1">
    <location>
        <begin position="350"/>
        <end position="369"/>
    </location>
</feature>
<protein>
    <submittedName>
        <fullName evidence="4">WYL domain-containing protein</fullName>
    </submittedName>
</protein>